<dbReference type="EMBL" id="SPDV01000013">
    <property type="protein sequence ID" value="TFI58642.1"/>
    <property type="molecule type" value="Genomic_DNA"/>
</dbReference>
<feature type="compositionally biased region" description="Basic and acidic residues" evidence="1">
    <location>
        <begin position="16"/>
        <end position="33"/>
    </location>
</feature>
<dbReference type="SUPFAM" id="SSF141371">
    <property type="entry name" value="PilZ domain-like"/>
    <property type="match status" value="2"/>
</dbReference>
<dbReference type="Pfam" id="PF07238">
    <property type="entry name" value="PilZ"/>
    <property type="match status" value="2"/>
</dbReference>
<organism evidence="3 4">
    <name type="scientific">Sphingomonas parva</name>
    <dbReference type="NCBI Taxonomy" id="2555898"/>
    <lineage>
        <taxon>Bacteria</taxon>
        <taxon>Pseudomonadati</taxon>
        <taxon>Pseudomonadota</taxon>
        <taxon>Alphaproteobacteria</taxon>
        <taxon>Sphingomonadales</taxon>
        <taxon>Sphingomonadaceae</taxon>
        <taxon>Sphingomonas</taxon>
    </lineage>
</organism>
<evidence type="ECO:0000313" key="3">
    <source>
        <dbReference type="EMBL" id="TFI58642.1"/>
    </source>
</evidence>
<reference evidence="3 4" key="1">
    <citation type="submission" date="2019-03" db="EMBL/GenBank/DDBJ databases">
        <title>Genome sequence of Sphingomonas sp. 17J27-24.</title>
        <authorList>
            <person name="Kim M."/>
            <person name="Maeng S."/>
            <person name="Sathiyaraj S."/>
        </authorList>
    </citation>
    <scope>NUCLEOTIDE SEQUENCE [LARGE SCALE GENOMIC DNA]</scope>
    <source>
        <strain evidence="3 4">17J27-24</strain>
    </source>
</reference>
<comment type="caution">
    <text evidence="3">The sequence shown here is derived from an EMBL/GenBank/DDBJ whole genome shotgun (WGS) entry which is preliminary data.</text>
</comment>
<keyword evidence="4" id="KW-1185">Reference proteome</keyword>
<accession>A0A4Y8ZTL5</accession>
<name>A0A4Y8ZTL5_9SPHN</name>
<evidence type="ECO:0000256" key="1">
    <source>
        <dbReference type="SAM" id="MobiDB-lite"/>
    </source>
</evidence>
<proteinExistence type="predicted"/>
<dbReference type="InterPro" id="IPR009875">
    <property type="entry name" value="PilZ_domain"/>
</dbReference>
<feature type="domain" description="PilZ" evidence="2">
    <location>
        <begin position="46"/>
        <end position="129"/>
    </location>
</feature>
<feature type="region of interest" description="Disordered" evidence="1">
    <location>
        <begin position="1"/>
        <end position="49"/>
    </location>
</feature>
<feature type="domain" description="PilZ" evidence="2">
    <location>
        <begin position="146"/>
        <end position="217"/>
    </location>
</feature>
<sequence length="233" mass="25646">MAHSRSVGRGGHRRACAMEERGSALSREEHEETIFSFSSDTPEPHERRRAKRHITILRVGSLIGGRGRELCLIRNISGGGLMAHVYSRHAVGDRVAIELKGNQPIHGFVKWAEASNIGIQFDEPVDVAEMLSSQALLDNGWTPRMPRVEVDRLATVRCGARLYGVNTRDISQGGVKVETDEPLLTGSQVMLTLDGFRPLPGVVRWCSDGLAGIAFHQTIPFGELMAWLMPDKG</sequence>
<dbReference type="OrthoDB" id="7929489at2"/>
<dbReference type="GO" id="GO:0035438">
    <property type="term" value="F:cyclic-di-GMP binding"/>
    <property type="evidence" value="ECO:0007669"/>
    <property type="project" value="InterPro"/>
</dbReference>
<dbReference type="AlphaFoldDB" id="A0A4Y8ZTL5"/>
<gene>
    <name evidence="3" type="ORF">E2493_08310</name>
</gene>
<protein>
    <submittedName>
        <fullName evidence="3">PilZ domain-containing protein</fullName>
    </submittedName>
</protein>
<dbReference type="Gene3D" id="2.40.10.220">
    <property type="entry name" value="predicted glycosyltransferase like domains"/>
    <property type="match status" value="1"/>
</dbReference>
<evidence type="ECO:0000313" key="4">
    <source>
        <dbReference type="Proteomes" id="UP000298213"/>
    </source>
</evidence>
<dbReference type="Proteomes" id="UP000298213">
    <property type="component" value="Unassembled WGS sequence"/>
</dbReference>
<evidence type="ECO:0000259" key="2">
    <source>
        <dbReference type="Pfam" id="PF07238"/>
    </source>
</evidence>